<evidence type="ECO:0000313" key="2">
    <source>
        <dbReference type="Proteomes" id="UP000254799"/>
    </source>
</evidence>
<proteinExistence type="predicted"/>
<gene>
    <name evidence="1" type="ORF">NCTC8849_04680</name>
</gene>
<organism evidence="1 2">
    <name type="scientific">Klebsiella pneumoniae</name>
    <dbReference type="NCBI Taxonomy" id="573"/>
    <lineage>
        <taxon>Bacteria</taxon>
        <taxon>Pseudomonadati</taxon>
        <taxon>Pseudomonadota</taxon>
        <taxon>Gammaproteobacteria</taxon>
        <taxon>Enterobacterales</taxon>
        <taxon>Enterobacteriaceae</taxon>
        <taxon>Klebsiella/Raoultella group</taxon>
        <taxon>Klebsiella</taxon>
        <taxon>Klebsiella pneumoniae complex</taxon>
    </lineage>
</organism>
<name>A0A377WMH6_KLEPN</name>
<reference evidence="1 2" key="1">
    <citation type="submission" date="2018-06" db="EMBL/GenBank/DDBJ databases">
        <authorList>
            <consortium name="Pathogen Informatics"/>
            <person name="Doyle S."/>
        </authorList>
    </citation>
    <scope>NUCLEOTIDE SEQUENCE [LARGE SCALE GENOMIC DNA]</scope>
    <source>
        <strain evidence="1 2">NCTC8849</strain>
    </source>
</reference>
<evidence type="ECO:0000313" key="1">
    <source>
        <dbReference type="EMBL" id="STT56046.1"/>
    </source>
</evidence>
<dbReference type="Proteomes" id="UP000254799">
    <property type="component" value="Unassembled WGS sequence"/>
</dbReference>
<sequence>MQKSQLMLAFFMAVNHSLSAGRTGIQSIGVSPRSTSHWLVCTKWLQPKKPRCAESGDGCGAFSTQWRWTIDNRAFLCAWEPHSRKTTPSQCSLIKAITLSVRSPSPDWRASAPVRRGRSGPYSAAARPVVPSFRDNRGWGGLKPGIVASSSLYIFSNEGGDRDARTN</sequence>
<protein>
    <submittedName>
        <fullName evidence="1">Uncharacterized protein</fullName>
    </submittedName>
</protein>
<dbReference type="AlphaFoldDB" id="A0A377WMH6"/>
<dbReference type="EMBL" id="UGLC01000002">
    <property type="protein sequence ID" value="STT56046.1"/>
    <property type="molecule type" value="Genomic_DNA"/>
</dbReference>
<accession>A0A377WMH6</accession>